<gene>
    <name evidence="2" type="ORF">HGP29_18220</name>
</gene>
<evidence type="ECO:0000313" key="2">
    <source>
        <dbReference type="EMBL" id="NLR93155.1"/>
    </source>
</evidence>
<dbReference type="EMBL" id="JABAIL010000005">
    <property type="protein sequence ID" value="NLR93155.1"/>
    <property type="molecule type" value="Genomic_DNA"/>
</dbReference>
<dbReference type="AlphaFoldDB" id="A0A7X8XXJ5"/>
<organism evidence="2 3">
    <name type="scientific">Flammeovirga agarivorans</name>
    <dbReference type="NCBI Taxonomy" id="2726742"/>
    <lineage>
        <taxon>Bacteria</taxon>
        <taxon>Pseudomonadati</taxon>
        <taxon>Bacteroidota</taxon>
        <taxon>Cytophagia</taxon>
        <taxon>Cytophagales</taxon>
        <taxon>Flammeovirgaceae</taxon>
        <taxon>Flammeovirga</taxon>
    </lineage>
</organism>
<name>A0A7X8XXJ5_9BACT</name>
<comment type="caution">
    <text evidence="2">The sequence shown here is derived from an EMBL/GenBank/DDBJ whole genome shotgun (WGS) entry which is preliminary data.</text>
</comment>
<keyword evidence="1" id="KW-0812">Transmembrane</keyword>
<dbReference type="Proteomes" id="UP000585050">
    <property type="component" value="Unassembled WGS sequence"/>
</dbReference>
<sequence length="329" mass="39330">MNIKTNRQEISISIYWSKFYFQKTIKDYFFIYPMTLFGGIFINLFTSPGELSLLWSGLFPLALSSGFLMMYLSYLGKTNIHCNKDYLVINSFFRRKIKIETKKIAQLYLLKEQALSKDILKNMVRLEMKTKHGNIIDCLPRPINAFEGQQIEEAVEKFLGIEDYYVEGEYQAKGKQKEEHVQQKKKLSSETLTNDILTINFKDYLIENHFEFHWNNNRVDHAYWCNSGEEKAVVYQLNGKCFIEVKVNYTRHFKDQITDFKRWTQSLTYNNQEYLLDKEDEGKFYNRYSERNEIRVIQRLYMNENRSNYLRICQYNNSSIDVTFGELTI</sequence>
<reference evidence="2 3" key="1">
    <citation type="submission" date="2020-04" db="EMBL/GenBank/DDBJ databases">
        <title>Flammeovirga sp. SR4, a novel species isolated from seawater.</title>
        <authorList>
            <person name="Wang X."/>
        </authorList>
    </citation>
    <scope>NUCLEOTIDE SEQUENCE [LARGE SCALE GENOMIC DNA]</scope>
    <source>
        <strain evidence="2 3">SR4</strain>
    </source>
</reference>
<feature type="transmembrane region" description="Helical" evidence="1">
    <location>
        <begin position="52"/>
        <end position="74"/>
    </location>
</feature>
<proteinExistence type="predicted"/>
<evidence type="ECO:0000256" key="1">
    <source>
        <dbReference type="SAM" id="Phobius"/>
    </source>
</evidence>
<accession>A0A7X8XXJ5</accession>
<keyword evidence="1" id="KW-0472">Membrane</keyword>
<feature type="transmembrane region" description="Helical" evidence="1">
    <location>
        <begin position="28"/>
        <end position="46"/>
    </location>
</feature>
<keyword evidence="3" id="KW-1185">Reference proteome</keyword>
<protein>
    <submittedName>
        <fullName evidence="2">Uncharacterized protein</fullName>
    </submittedName>
</protein>
<dbReference type="RefSeq" id="WP_168883859.1">
    <property type="nucleotide sequence ID" value="NZ_JABAIL010000005.1"/>
</dbReference>
<evidence type="ECO:0000313" key="3">
    <source>
        <dbReference type="Proteomes" id="UP000585050"/>
    </source>
</evidence>
<keyword evidence="1" id="KW-1133">Transmembrane helix</keyword>